<dbReference type="InterPro" id="IPR000160">
    <property type="entry name" value="GGDEF_dom"/>
</dbReference>
<evidence type="ECO:0000256" key="1">
    <source>
        <dbReference type="ARBA" id="ARBA00006828"/>
    </source>
</evidence>
<dbReference type="PROSITE" id="PS50887">
    <property type="entry name" value="GGDEF"/>
    <property type="match status" value="1"/>
</dbReference>
<dbReference type="SUPFAM" id="SSF52540">
    <property type="entry name" value="P-loop containing nucleoside triphosphate hydrolases"/>
    <property type="match status" value="1"/>
</dbReference>
<dbReference type="Pfam" id="PF25683">
    <property type="entry name" value="URGCP_GTPase"/>
    <property type="match status" value="1"/>
</dbReference>
<dbReference type="SUPFAM" id="SSF49879">
    <property type="entry name" value="SMAD/FHA domain"/>
    <property type="match status" value="1"/>
</dbReference>
<comment type="caution">
    <text evidence="4">The sequence shown here is derived from an EMBL/GenBank/DDBJ whole genome shotgun (WGS) entry which is preliminary data.</text>
</comment>
<dbReference type="InterPro" id="IPR008984">
    <property type="entry name" value="SMAD_FHA_dom_sf"/>
</dbReference>
<evidence type="ECO:0000313" key="4">
    <source>
        <dbReference type="EMBL" id="CAG8572898.1"/>
    </source>
</evidence>
<dbReference type="Gene3D" id="2.60.200.20">
    <property type="match status" value="1"/>
</dbReference>
<dbReference type="Pfam" id="PF00498">
    <property type="entry name" value="FHA"/>
    <property type="match status" value="1"/>
</dbReference>
<dbReference type="PROSITE" id="PS51717">
    <property type="entry name" value="G_VLIG"/>
    <property type="match status" value="1"/>
</dbReference>
<dbReference type="GO" id="GO:0005525">
    <property type="term" value="F:GTP binding"/>
    <property type="evidence" value="ECO:0007669"/>
    <property type="project" value="InterPro"/>
</dbReference>
<dbReference type="InterPro" id="IPR027417">
    <property type="entry name" value="P-loop_NTPase"/>
</dbReference>
<dbReference type="Gene3D" id="3.40.50.300">
    <property type="entry name" value="P-loop containing nucleotide triphosphate hydrolases"/>
    <property type="match status" value="1"/>
</dbReference>
<feature type="domain" description="GGDEF" evidence="2">
    <location>
        <begin position="152"/>
        <end position="286"/>
    </location>
</feature>
<dbReference type="Gene3D" id="3.30.70.270">
    <property type="match status" value="1"/>
</dbReference>
<evidence type="ECO:0000259" key="2">
    <source>
        <dbReference type="PROSITE" id="PS50887"/>
    </source>
</evidence>
<dbReference type="InterPro" id="IPR052986">
    <property type="entry name" value="VLIG_GTPase"/>
</dbReference>
<name>A0A9N9BQQ1_9GLOM</name>
<dbReference type="OrthoDB" id="1597724at2759"/>
<dbReference type="PANTHER" id="PTHR14819">
    <property type="entry name" value="GTP-BINDING"/>
    <property type="match status" value="1"/>
</dbReference>
<keyword evidence="5" id="KW-1185">Reference proteome</keyword>
<evidence type="ECO:0000313" key="5">
    <source>
        <dbReference type="Proteomes" id="UP000789759"/>
    </source>
</evidence>
<organism evidence="4 5">
    <name type="scientific">Cetraspora pellucida</name>
    <dbReference type="NCBI Taxonomy" id="1433469"/>
    <lineage>
        <taxon>Eukaryota</taxon>
        <taxon>Fungi</taxon>
        <taxon>Fungi incertae sedis</taxon>
        <taxon>Mucoromycota</taxon>
        <taxon>Glomeromycotina</taxon>
        <taxon>Glomeromycetes</taxon>
        <taxon>Diversisporales</taxon>
        <taxon>Gigasporaceae</taxon>
        <taxon>Cetraspora</taxon>
    </lineage>
</organism>
<dbReference type="CDD" id="cd01949">
    <property type="entry name" value="GGDEF"/>
    <property type="match status" value="1"/>
</dbReference>
<dbReference type="SMART" id="SM00267">
    <property type="entry name" value="GGDEF"/>
    <property type="match status" value="1"/>
</dbReference>
<gene>
    <name evidence="4" type="ORF">CPELLU_LOCUS5737</name>
</gene>
<dbReference type="NCBIfam" id="TIGR00254">
    <property type="entry name" value="GGDEF"/>
    <property type="match status" value="1"/>
</dbReference>
<protein>
    <submittedName>
        <fullName evidence="4">4091_t:CDS:1</fullName>
    </submittedName>
</protein>
<dbReference type="InterPro" id="IPR029787">
    <property type="entry name" value="Nucleotide_cyclase"/>
</dbReference>
<dbReference type="Pfam" id="PF00990">
    <property type="entry name" value="GGDEF"/>
    <property type="match status" value="1"/>
</dbReference>
<dbReference type="Pfam" id="PF25496">
    <property type="entry name" value="URGCP"/>
    <property type="match status" value="1"/>
</dbReference>
<feature type="domain" description="VLIG-type G" evidence="3">
    <location>
        <begin position="972"/>
        <end position="1208"/>
    </location>
</feature>
<comment type="similarity">
    <text evidence="1">Belongs to the TRAFAC class dynamin-like GTPase superfamily. Very large inducible GTPase (VLIG) family.</text>
</comment>
<dbReference type="InterPro" id="IPR030383">
    <property type="entry name" value="G_VLIG_dom"/>
</dbReference>
<reference evidence="4" key="1">
    <citation type="submission" date="2021-06" db="EMBL/GenBank/DDBJ databases">
        <authorList>
            <person name="Kallberg Y."/>
            <person name="Tangrot J."/>
            <person name="Rosling A."/>
        </authorList>
    </citation>
    <scope>NUCLEOTIDE SEQUENCE</scope>
    <source>
        <strain evidence="4">FL966</strain>
    </source>
</reference>
<accession>A0A9N9BQQ1</accession>
<dbReference type="EMBL" id="CAJVQA010003366">
    <property type="protein sequence ID" value="CAG8572898.1"/>
    <property type="molecule type" value="Genomic_DNA"/>
</dbReference>
<dbReference type="CDD" id="cd00060">
    <property type="entry name" value="FHA"/>
    <property type="match status" value="1"/>
</dbReference>
<evidence type="ECO:0000259" key="3">
    <source>
        <dbReference type="PROSITE" id="PS51717"/>
    </source>
</evidence>
<dbReference type="PANTHER" id="PTHR14819:SF25">
    <property type="entry name" value="CHROMOSOME UNDETERMINED SCAFFOLD_52, WHOLE GENOME SHOTGUN SEQUENCE"/>
    <property type="match status" value="1"/>
</dbReference>
<dbReference type="Proteomes" id="UP000789759">
    <property type="component" value="Unassembled WGS sequence"/>
</dbReference>
<dbReference type="InterPro" id="IPR043128">
    <property type="entry name" value="Rev_trsase/Diguanyl_cyclase"/>
</dbReference>
<proteinExistence type="inferred from homology"/>
<dbReference type="InterPro" id="IPR000253">
    <property type="entry name" value="FHA_dom"/>
</dbReference>
<dbReference type="InterPro" id="IPR057365">
    <property type="entry name" value="URGCP"/>
</dbReference>
<dbReference type="SUPFAM" id="SSF55073">
    <property type="entry name" value="Nucleotide cyclase"/>
    <property type="match status" value="1"/>
</dbReference>
<sequence length="1891" mass="219372">MDEVVSEIKIYCRKNNSITKDEACLKIIEGLPRNQYLFLPEGEIFVGRNNSNYIVIKDQEIDEKNTKIKNYHGKVDIICIGSKSETFVNGKQLKLRTLYTLQKNDLIKIGRCTFQYLPAGEFKNFIDPLLQIYNNDYLCKSLETGFRNGQYMNLLLLTCDLDYFGKINKNYGHEAGDYVLIELSKLIQNKYGYKNIFTRYGGEKFAILLINTNLESAYVTAKEIRSSIETNPFTFKDKNLPSITFSIGVSGVNSLVKKPKDLLNHAEEACKKAREYGRNRVIIWENEQISIPQVILTEWIRKGVCDVSDISKDMVQSLHESANNGSHLGQGLIALCFLFGIRVDQDNAKAFQWARKSALAQVALQLKFQPLILSQIPPFPPKENKVLKIDKKWDTILGEKLPLIEPQHYFMLSKLIPQPKLLSHEVYRNVAAALPYIRQKIKMWGVDILKAENFANLVNEEDEESSDDESKDENKKLIKKNRLSRFDCFAALLASAESTVIQEIFQTISQSSIAFPLLIPGLDEAEKFKVMLPLLTGPAIKWYTSNGSIIENHLFEDSYKMIVAVRIGMNPQGKSTILNQLMTSNYMFTSSSEPRADCGIPYMINGSVEFVWLTEKTCGPDLWNNVFKSYYNEGRNEIVLLANLHGDALDYPDQIEFLKQLPSCFLVFLMPGHNKDQEVEFRNLIGSKKAIYIHVDSENSAENSVNNYTINTNSIICNETITEACKMFKDVLYPDPVDFTGTDFGNLSIVTLKIGETLQLAEKIECVESQEIINFISEKTCRHTRLEIMQLQKKQSGSDCIQFWERTPDLQELMQLFSSIMVLPIRIRRRALIHLKKEISRLSTVESSRFRNDAISKRKELNNVNILYNGEEKINKIREEITELWKEVDITSLGIEHFIRELGQMYKIFISDPKKITSENGLTKENISKLPEYYAELLISGQTIELVDGDSATISEAWFLAVCNCINKKFPKLRIFVISILGLQSSGKSTLLNTLFASKFDVSVGRCTKGIFMQFLFLEKDLSNQLDVDAFILIDTEGFCAPGNMGELETEKKNQIIATFVMRISHLTIINILGESARELTEILKITIRTLTRLDMFPDILMVQHVEEKNTTNLIDLDHEFHAILQEVLETVKKNDSKIKARNFEYISKAKDKKLLKLFAPFKDNINSYSSPSKQYHNDVVDLYNSVIEHCNNSKSKKRFSDWFLLIKSYWEAVSRESSSSSSFAEIEETYDFIEFGKQIAKLKGFIDLAFLKHKELIENEIRSIVYEWLSNKDSGVNLINSKCEELIKKLDDVPEIKKANQTIVNYISTRRKFISTKLENMLEGILIRNRFSVFIDRILEKVLSTWKKLPDEKKLEVEANKIWNQLHNKVSAENEDFINEEIDNIVNEEYETMWTSDFFTNYKYRIIPELSMINAISNEDKRIEQNYMETLKKEINIVVEQTLHNIKRFNPRIVRNLKDKTEKKLNDLSTKFNVKFDPNFEKNVHVYMLLNFREEMVGVQYKWDKDNTPLSVLKQRKDEYIEMIKLRLQYGHSLIYRGHLTGAYLLRAIHKKAIDAENRDRRDDVLSIPWMKNSETIRLKYFIELAEQIHNGDKENATQHFLIPQKRIEEWFKNNVNNYTKKEKGRKYKETFDTEFDCVYQKIRNYKSYEDIKEFVNKYMTQVDGLDWQLNIKDNSITEKFNLFHEAIIKELNTKRNGHYQLEEESLPNLSDDELIKKRLGCTEPCYWCGAMCWGERGHDENSDETKIHHSSHQPGGLNGTKFTSSKKLVAIACHNRPDGRRMKYKGTKKAWGDLKSTDFKDWRFGPHYKNDFNEIMCWFFEMLHEDLAKRFYVKPADESELENHGCLNKDYYKIISVLRQCLENKCSNYDENEVSDHVNSGLSDLAPTL</sequence>